<dbReference type="OrthoDB" id="9803963at2"/>
<evidence type="ECO:0000256" key="11">
    <source>
        <dbReference type="ARBA" id="ARBA00022726"/>
    </source>
</evidence>
<protein>
    <recommendedName>
        <fullName evidence="7 12">Adenine phosphoribosyltransferase</fullName>
        <shortName evidence="12">APRT</shortName>
        <ecNumber evidence="7 12">2.4.2.7</ecNumber>
    </recommendedName>
</protein>
<comment type="similarity">
    <text evidence="5 12">Belongs to the purine/pyrimidine phosphoribosyltransferase family.</text>
</comment>
<reference evidence="15" key="1">
    <citation type="submission" date="2015-11" db="EMBL/GenBank/DDBJ databases">
        <authorList>
            <person name="Varghese N."/>
        </authorList>
    </citation>
    <scope>NUCLEOTIDE SEQUENCE [LARGE SCALE GENOMIC DNA]</scope>
    <source>
        <strain evidence="15">JGI-23</strain>
    </source>
</reference>
<accession>A0A0P1MMC1</accession>
<dbReference type="EC" id="2.4.2.7" evidence="7 12"/>
<comment type="subunit">
    <text evidence="6 12">Homodimer.</text>
</comment>
<dbReference type="HAMAP" id="MF_00004">
    <property type="entry name" value="Aden_phosphoribosyltr"/>
    <property type="match status" value="1"/>
</dbReference>
<dbReference type="PANTHER" id="PTHR11776:SF7">
    <property type="entry name" value="PHOSPHORIBOSYLTRANSFERASE DOMAIN-CONTAINING PROTEIN"/>
    <property type="match status" value="1"/>
</dbReference>
<evidence type="ECO:0000256" key="9">
    <source>
        <dbReference type="ARBA" id="ARBA00022676"/>
    </source>
</evidence>
<dbReference type="AlphaFoldDB" id="A0A0P1MMC1"/>
<keyword evidence="9 12" id="KW-0328">Glycosyltransferase</keyword>
<keyword evidence="10 12" id="KW-0808">Transferase</keyword>
<evidence type="ECO:0000256" key="10">
    <source>
        <dbReference type="ARBA" id="ARBA00022679"/>
    </source>
</evidence>
<dbReference type="InterPro" id="IPR029057">
    <property type="entry name" value="PRTase-like"/>
</dbReference>
<evidence type="ECO:0000256" key="3">
    <source>
        <dbReference type="ARBA" id="ARBA00004496"/>
    </source>
</evidence>
<dbReference type="GO" id="GO:0006166">
    <property type="term" value="P:purine ribonucleoside salvage"/>
    <property type="evidence" value="ECO:0007669"/>
    <property type="project" value="UniProtKB-UniRule"/>
</dbReference>
<dbReference type="InterPro" id="IPR050120">
    <property type="entry name" value="Adenine_PRTase"/>
</dbReference>
<dbReference type="FunFam" id="3.40.50.2020:FF:000004">
    <property type="entry name" value="Adenine phosphoribosyltransferase"/>
    <property type="match status" value="1"/>
</dbReference>
<comment type="subcellular location">
    <subcellularLocation>
        <location evidence="3 12">Cytoplasm</location>
    </subcellularLocation>
</comment>
<dbReference type="InterPro" id="IPR000836">
    <property type="entry name" value="PRTase_dom"/>
</dbReference>
<dbReference type="CDD" id="cd06223">
    <property type="entry name" value="PRTases_typeI"/>
    <property type="match status" value="1"/>
</dbReference>
<dbReference type="GO" id="GO:0006168">
    <property type="term" value="P:adenine salvage"/>
    <property type="evidence" value="ECO:0007669"/>
    <property type="project" value="InterPro"/>
</dbReference>
<comment type="function">
    <text evidence="2 12">Catalyzes a salvage reaction resulting in the formation of AMP, that is energically less costly than de novo synthesis.</text>
</comment>
<evidence type="ECO:0000256" key="12">
    <source>
        <dbReference type="HAMAP-Rule" id="MF_00004"/>
    </source>
</evidence>
<dbReference type="NCBIfam" id="TIGR01090">
    <property type="entry name" value="apt"/>
    <property type="match status" value="1"/>
</dbReference>
<dbReference type="Proteomes" id="UP000199197">
    <property type="component" value="Unassembled WGS sequence"/>
</dbReference>
<dbReference type="EMBL" id="CZVW01000002">
    <property type="protein sequence ID" value="CUS96935.1"/>
    <property type="molecule type" value="Genomic_DNA"/>
</dbReference>
<dbReference type="Pfam" id="PF00156">
    <property type="entry name" value="Pribosyltran"/>
    <property type="match status" value="1"/>
</dbReference>
<evidence type="ECO:0000256" key="1">
    <source>
        <dbReference type="ARBA" id="ARBA00000868"/>
    </source>
</evidence>
<evidence type="ECO:0000256" key="6">
    <source>
        <dbReference type="ARBA" id="ARBA00011738"/>
    </source>
</evidence>
<evidence type="ECO:0000259" key="13">
    <source>
        <dbReference type="Pfam" id="PF00156"/>
    </source>
</evidence>
<dbReference type="GO" id="GO:0003999">
    <property type="term" value="F:adenine phosphoribosyltransferase activity"/>
    <property type="evidence" value="ECO:0007669"/>
    <property type="project" value="UniProtKB-UniRule"/>
</dbReference>
<evidence type="ECO:0000256" key="8">
    <source>
        <dbReference type="ARBA" id="ARBA00022490"/>
    </source>
</evidence>
<gene>
    <name evidence="12" type="primary">apt</name>
    <name evidence="14" type="ORF">JGI23_00208</name>
</gene>
<keyword evidence="15" id="KW-1185">Reference proteome</keyword>
<proteinExistence type="inferred from homology"/>
<dbReference type="UniPathway" id="UPA00588">
    <property type="reaction ID" value="UER00646"/>
</dbReference>
<name>A0A0P1MMC1_9BACT</name>
<evidence type="ECO:0000313" key="14">
    <source>
        <dbReference type="EMBL" id="CUS96935.1"/>
    </source>
</evidence>
<comment type="pathway">
    <text evidence="4 12">Purine metabolism; AMP biosynthesis via salvage pathway; AMP from adenine: step 1/1.</text>
</comment>
<keyword evidence="11 12" id="KW-0660">Purine salvage</keyword>
<dbReference type="GO" id="GO:0044209">
    <property type="term" value="P:AMP salvage"/>
    <property type="evidence" value="ECO:0007669"/>
    <property type="project" value="UniProtKB-UniRule"/>
</dbReference>
<sequence length="186" mass="20935">MNETQLLEVSQKLKSIIRSVPNFPKEGIVFRDITTLLKDKEAFKLAVDTFYQKYKDMKIDKVVSVESRGFIFGSVLAYLLGAGFVPIRKPGKLPAEKIRQEYQLEYGTDAMEVHIDAIQPGDKVLVHDDLLATGGTVSAACKLIERLGGEVVGICFLIELSFLNGRERLKNYDIFSIVKYNSEQEL</sequence>
<dbReference type="NCBIfam" id="NF002636">
    <property type="entry name" value="PRK02304.1-5"/>
    <property type="match status" value="1"/>
</dbReference>
<dbReference type="Gene3D" id="3.40.50.2020">
    <property type="match status" value="1"/>
</dbReference>
<feature type="domain" description="Phosphoribosyltransferase" evidence="13">
    <location>
        <begin position="37"/>
        <end position="163"/>
    </location>
</feature>
<evidence type="ECO:0000256" key="7">
    <source>
        <dbReference type="ARBA" id="ARBA00011893"/>
    </source>
</evidence>
<comment type="catalytic activity">
    <reaction evidence="1 12">
        <text>AMP + diphosphate = 5-phospho-alpha-D-ribose 1-diphosphate + adenine</text>
        <dbReference type="Rhea" id="RHEA:16609"/>
        <dbReference type="ChEBI" id="CHEBI:16708"/>
        <dbReference type="ChEBI" id="CHEBI:33019"/>
        <dbReference type="ChEBI" id="CHEBI:58017"/>
        <dbReference type="ChEBI" id="CHEBI:456215"/>
        <dbReference type="EC" id="2.4.2.7"/>
    </reaction>
</comment>
<keyword evidence="8 12" id="KW-0963">Cytoplasm</keyword>
<organism evidence="14 15">
    <name type="scientific">Candidatus Chryseopegocella kryptomonas</name>
    <dbReference type="NCBI Taxonomy" id="1633643"/>
    <lineage>
        <taxon>Bacteria</taxon>
        <taxon>Pseudomonadati</taxon>
        <taxon>Candidatus Kryptoniota</taxon>
        <taxon>Candidatus Chryseopegocella</taxon>
    </lineage>
</organism>
<dbReference type="GO" id="GO:0005737">
    <property type="term" value="C:cytoplasm"/>
    <property type="evidence" value="ECO:0007669"/>
    <property type="project" value="UniProtKB-SubCell"/>
</dbReference>
<evidence type="ECO:0000256" key="4">
    <source>
        <dbReference type="ARBA" id="ARBA00004659"/>
    </source>
</evidence>
<dbReference type="NCBIfam" id="NF002633">
    <property type="entry name" value="PRK02304.1-2"/>
    <property type="match status" value="1"/>
</dbReference>
<dbReference type="SUPFAM" id="SSF53271">
    <property type="entry name" value="PRTase-like"/>
    <property type="match status" value="1"/>
</dbReference>
<evidence type="ECO:0000256" key="5">
    <source>
        <dbReference type="ARBA" id="ARBA00008391"/>
    </source>
</evidence>
<dbReference type="NCBIfam" id="NF002634">
    <property type="entry name" value="PRK02304.1-3"/>
    <property type="match status" value="1"/>
</dbReference>
<dbReference type="RefSeq" id="WP_092347105.1">
    <property type="nucleotide sequence ID" value="NZ_CZVW01000002.1"/>
</dbReference>
<dbReference type="PANTHER" id="PTHR11776">
    <property type="entry name" value="ADENINE PHOSPHORIBOSYLTRANSFERASE"/>
    <property type="match status" value="1"/>
</dbReference>
<evidence type="ECO:0000313" key="15">
    <source>
        <dbReference type="Proteomes" id="UP000199197"/>
    </source>
</evidence>
<dbReference type="InterPro" id="IPR005764">
    <property type="entry name" value="Ade_phspho_trans"/>
</dbReference>
<evidence type="ECO:0000256" key="2">
    <source>
        <dbReference type="ARBA" id="ARBA00003968"/>
    </source>
</evidence>